<dbReference type="PANTHER" id="PTHR31920">
    <property type="entry name" value="B3 DOMAIN-CONTAINING"/>
    <property type="match status" value="1"/>
</dbReference>
<evidence type="ECO:0000256" key="1">
    <source>
        <dbReference type="ARBA" id="ARBA00004123"/>
    </source>
</evidence>
<evidence type="ECO:0000256" key="5">
    <source>
        <dbReference type="ARBA" id="ARBA00023242"/>
    </source>
</evidence>
<evidence type="ECO:0000256" key="2">
    <source>
        <dbReference type="ARBA" id="ARBA00023015"/>
    </source>
</evidence>
<feature type="compositionally biased region" description="Basic and acidic residues" evidence="6">
    <location>
        <begin position="306"/>
        <end position="320"/>
    </location>
</feature>
<dbReference type="EMBL" id="MVGT01004153">
    <property type="protein sequence ID" value="OVA01224.1"/>
    <property type="molecule type" value="Genomic_DNA"/>
</dbReference>
<feature type="region of interest" description="Disordered" evidence="6">
    <location>
        <begin position="306"/>
        <end position="419"/>
    </location>
</feature>
<keyword evidence="3" id="KW-0238">DNA-binding</keyword>
<dbReference type="InterPro" id="IPR050655">
    <property type="entry name" value="Plant_B3_domain"/>
</dbReference>
<feature type="compositionally biased region" description="Acidic residues" evidence="6">
    <location>
        <begin position="410"/>
        <end position="419"/>
    </location>
</feature>
<dbReference type="AlphaFoldDB" id="A0A200PSN8"/>
<dbReference type="GO" id="GO:0005634">
    <property type="term" value="C:nucleus"/>
    <property type="evidence" value="ECO:0007669"/>
    <property type="project" value="UniProtKB-SubCell"/>
</dbReference>
<evidence type="ECO:0000256" key="6">
    <source>
        <dbReference type="SAM" id="MobiDB-lite"/>
    </source>
</evidence>
<dbReference type="OMA" id="CNDEIVL"/>
<dbReference type="InterPro" id="IPR003340">
    <property type="entry name" value="B3_DNA-bd"/>
</dbReference>
<dbReference type="Pfam" id="PF02362">
    <property type="entry name" value="B3"/>
    <property type="match status" value="2"/>
</dbReference>
<feature type="compositionally biased region" description="Polar residues" evidence="6">
    <location>
        <begin position="368"/>
        <end position="381"/>
    </location>
</feature>
<keyword evidence="4" id="KW-0804">Transcription</keyword>
<dbReference type="SUPFAM" id="SSF101936">
    <property type="entry name" value="DNA-binding pseudobarrel domain"/>
    <property type="match status" value="2"/>
</dbReference>
<dbReference type="SMART" id="SM01019">
    <property type="entry name" value="B3"/>
    <property type="match status" value="2"/>
</dbReference>
<comment type="subcellular location">
    <subcellularLocation>
        <location evidence="1">Nucleus</location>
    </subcellularLocation>
</comment>
<feature type="compositionally biased region" description="Basic and acidic residues" evidence="6">
    <location>
        <begin position="386"/>
        <end position="409"/>
    </location>
</feature>
<feature type="domain" description="TF-B3" evidence="7">
    <location>
        <begin position="194"/>
        <end position="287"/>
    </location>
</feature>
<proteinExistence type="predicted"/>
<evidence type="ECO:0000259" key="7">
    <source>
        <dbReference type="PROSITE" id="PS50863"/>
    </source>
</evidence>
<dbReference type="CDD" id="cd10017">
    <property type="entry name" value="B3_DNA"/>
    <property type="match status" value="2"/>
</dbReference>
<comment type="caution">
    <text evidence="8">The sequence shown here is derived from an EMBL/GenBank/DDBJ whole genome shotgun (WGS) entry which is preliminary data.</text>
</comment>
<keyword evidence="5" id="KW-0539">Nucleus</keyword>
<keyword evidence="9" id="KW-1185">Reference proteome</keyword>
<gene>
    <name evidence="8" type="ORF">BVC80_1649g25</name>
</gene>
<dbReference type="STRING" id="56857.A0A200PSN8"/>
<dbReference type="PANTHER" id="PTHR31920:SF148">
    <property type="entry name" value="B3 DOMAIN-CONTAINING PROTEIN OS03G0621600"/>
    <property type="match status" value="1"/>
</dbReference>
<dbReference type="Gene3D" id="2.40.330.10">
    <property type="entry name" value="DNA-binding pseudobarrel domain"/>
    <property type="match status" value="2"/>
</dbReference>
<name>A0A200PSN8_MACCD</name>
<protein>
    <submittedName>
        <fullName evidence="8">B3 DNA binding domain</fullName>
    </submittedName>
</protein>
<evidence type="ECO:0000256" key="3">
    <source>
        <dbReference type="ARBA" id="ARBA00023125"/>
    </source>
</evidence>
<feature type="domain" description="TF-B3" evidence="7">
    <location>
        <begin position="24"/>
        <end position="101"/>
    </location>
</feature>
<dbReference type="InParanoid" id="A0A200PSN8"/>
<feature type="compositionally biased region" description="Basic and acidic residues" evidence="6">
    <location>
        <begin position="355"/>
        <end position="366"/>
    </location>
</feature>
<keyword evidence="2" id="KW-0805">Transcription regulation</keyword>
<dbReference type="OrthoDB" id="1666376at2759"/>
<evidence type="ECO:0000313" key="8">
    <source>
        <dbReference type="EMBL" id="OVA01224.1"/>
    </source>
</evidence>
<evidence type="ECO:0000313" key="9">
    <source>
        <dbReference type="Proteomes" id="UP000195402"/>
    </source>
</evidence>
<evidence type="ECO:0000256" key="4">
    <source>
        <dbReference type="ARBA" id="ARBA00023163"/>
    </source>
</evidence>
<organism evidence="8 9">
    <name type="scientific">Macleaya cordata</name>
    <name type="common">Five-seeded plume-poppy</name>
    <name type="synonym">Bocconia cordata</name>
    <dbReference type="NCBI Taxonomy" id="56857"/>
    <lineage>
        <taxon>Eukaryota</taxon>
        <taxon>Viridiplantae</taxon>
        <taxon>Streptophyta</taxon>
        <taxon>Embryophyta</taxon>
        <taxon>Tracheophyta</taxon>
        <taxon>Spermatophyta</taxon>
        <taxon>Magnoliopsida</taxon>
        <taxon>Ranunculales</taxon>
        <taxon>Papaveraceae</taxon>
        <taxon>Papaveroideae</taxon>
        <taxon>Macleaya</taxon>
    </lineage>
</organism>
<accession>A0A200PSN8</accession>
<dbReference type="Proteomes" id="UP000195402">
    <property type="component" value="Unassembled WGS sequence"/>
</dbReference>
<feature type="compositionally biased region" description="Basic residues" evidence="6">
    <location>
        <begin position="321"/>
        <end position="336"/>
    </location>
</feature>
<sequence length="463" mass="53692">MGSQNTHRPSLAYLANCLRISASIPADFIKHFNGIVPDESILRTSSSGRCWIIKLKRVEENLFFQQGWSDFVEDNYLEFGDSLVLEYIGNSQFYVKIYGKNGCEKELPYNIEKPINPGKKKEQELKTKEKFTKCHPGCEHKYYEAKWGRDSVGFDNNKKICGSCKCVEPTRRKMAVNNERTGVPEAGCSFKAERPYFILTWKQKKEYQVEIPEKFLREVGGKLPVGVFLKDHGGIIWPIGLRKADGRVWFEDGWKQFIEYHSTSDQHFLIFRYDGNSQFDVSILNITNKSAYEMKDFDDFQHHEEPNLDKRCQFNEENRNKSTHGTKSRYKNKRRTGSMSSLEEIPNCRYKKKKSSGDHGKMREGSDSNESNQTKQQSEESSPGEGNERIHRSSINDEDKEESLETEKQEEIEEKDYVECLDVDDSSSSIEVSAVAKKRAVNIKKKNKKTQISDQKQKIRRLK</sequence>
<reference evidence="8 9" key="1">
    <citation type="journal article" date="2017" name="Mol. Plant">
        <title>The Genome of Medicinal Plant Macleaya cordata Provides New Insights into Benzylisoquinoline Alkaloids Metabolism.</title>
        <authorList>
            <person name="Liu X."/>
            <person name="Liu Y."/>
            <person name="Huang P."/>
            <person name="Ma Y."/>
            <person name="Qing Z."/>
            <person name="Tang Q."/>
            <person name="Cao H."/>
            <person name="Cheng P."/>
            <person name="Zheng Y."/>
            <person name="Yuan Z."/>
            <person name="Zhou Y."/>
            <person name="Liu J."/>
            <person name="Tang Z."/>
            <person name="Zhuo Y."/>
            <person name="Zhang Y."/>
            <person name="Yu L."/>
            <person name="Huang J."/>
            <person name="Yang P."/>
            <person name="Peng Q."/>
            <person name="Zhang J."/>
            <person name="Jiang W."/>
            <person name="Zhang Z."/>
            <person name="Lin K."/>
            <person name="Ro D.K."/>
            <person name="Chen X."/>
            <person name="Xiong X."/>
            <person name="Shang Y."/>
            <person name="Huang S."/>
            <person name="Zeng J."/>
        </authorList>
    </citation>
    <scope>NUCLEOTIDE SEQUENCE [LARGE SCALE GENOMIC DNA]</scope>
    <source>
        <strain evidence="9">cv. BLH2017</strain>
        <tissue evidence="8">Root</tissue>
    </source>
</reference>
<dbReference type="InterPro" id="IPR015300">
    <property type="entry name" value="DNA-bd_pseudobarrel_sf"/>
</dbReference>
<dbReference type="PROSITE" id="PS50863">
    <property type="entry name" value="B3"/>
    <property type="match status" value="2"/>
</dbReference>
<dbReference type="GO" id="GO:0003677">
    <property type="term" value="F:DNA binding"/>
    <property type="evidence" value="ECO:0007669"/>
    <property type="project" value="UniProtKB-KW"/>
</dbReference>